<organism evidence="2 3">
    <name type="scientific">Pseudomonas syringae pv. antirrhini</name>
    <dbReference type="NCBI Taxonomy" id="251702"/>
    <lineage>
        <taxon>Bacteria</taxon>
        <taxon>Pseudomonadati</taxon>
        <taxon>Pseudomonadota</taxon>
        <taxon>Gammaproteobacteria</taxon>
        <taxon>Pseudomonadales</taxon>
        <taxon>Pseudomonadaceae</taxon>
        <taxon>Pseudomonas</taxon>
    </lineage>
</organism>
<comment type="caution">
    <text evidence="2">The sequence shown here is derived from an EMBL/GenBank/DDBJ whole genome shotgun (WGS) entry which is preliminary data.</text>
</comment>
<accession>A0A0P9JVF7</accession>
<dbReference type="PATRIC" id="fig|251702.3.peg.5062"/>
<evidence type="ECO:0000313" key="3">
    <source>
        <dbReference type="Proteomes" id="UP000050425"/>
    </source>
</evidence>
<name>A0A0P9JVF7_9PSED</name>
<dbReference type="AlphaFoldDB" id="A0A0P9JVF7"/>
<dbReference type="Proteomes" id="UP000050425">
    <property type="component" value="Unassembled WGS sequence"/>
</dbReference>
<dbReference type="Gene3D" id="1.10.357.10">
    <property type="entry name" value="Tetracycline Repressor, domain 2"/>
    <property type="match status" value="1"/>
</dbReference>
<gene>
    <name evidence="2" type="ORF">ALO88_03816</name>
</gene>
<dbReference type="RefSeq" id="WP_057418835.1">
    <property type="nucleotide sequence ID" value="NZ_LJPT01000134.1"/>
</dbReference>
<proteinExistence type="predicted"/>
<keyword evidence="1" id="KW-0175">Coiled coil</keyword>
<evidence type="ECO:0000256" key="1">
    <source>
        <dbReference type="SAM" id="Coils"/>
    </source>
</evidence>
<sequence>MIVNATRERLIKIIAERQLAGNGARIKLSDVAEEAGISRQAFNRYYGDLKPYIKGEKKIGELMADSPDIALSDFLVKSQARIEELEASLAEQQEEHALLMEKTLISHITTLMNNDIAFFNADKIRSKFEAQSLQVDNLANKGLRLEAELALERMNSLLTSRHLPLKEARGKITVVDIDIDSIFKDYAKHNSLEKYNTEKLQLIKTTTTRITKLSKGDDTMIVLFLERYVSQFKIFAEKYEAPLSQNVLLVRLPLFRRSEYLRFLAAIETSNEVIAYLPSCISAAEKQAQRSFYARMVPEFELNEADSADPVKLEQGFNRIVQQKIRQGD</sequence>
<evidence type="ECO:0000313" key="2">
    <source>
        <dbReference type="EMBL" id="KPW46042.1"/>
    </source>
</evidence>
<feature type="coiled-coil region" evidence="1">
    <location>
        <begin position="75"/>
        <end position="102"/>
    </location>
</feature>
<reference evidence="2 3" key="1">
    <citation type="submission" date="2015-09" db="EMBL/GenBank/DDBJ databases">
        <title>Genome announcement of multiple Pseudomonas syringae strains.</title>
        <authorList>
            <person name="Thakur S."/>
            <person name="Wang P.W."/>
            <person name="Gong Y."/>
            <person name="Weir B.S."/>
            <person name="Guttman D.S."/>
        </authorList>
    </citation>
    <scope>NUCLEOTIDE SEQUENCE [LARGE SCALE GENOMIC DNA]</scope>
    <source>
        <strain evidence="2 3">ICMP4303</strain>
    </source>
</reference>
<protein>
    <submittedName>
        <fullName evidence="2">Uncharacterized protein</fullName>
    </submittedName>
</protein>
<dbReference type="EMBL" id="LJPT01000134">
    <property type="protein sequence ID" value="KPW46042.1"/>
    <property type="molecule type" value="Genomic_DNA"/>
</dbReference>